<evidence type="ECO:0000259" key="1">
    <source>
        <dbReference type="Pfam" id="PF07238"/>
    </source>
</evidence>
<accession>A0A4Y6PLV6</accession>
<dbReference type="EMBL" id="CP041186">
    <property type="protein sequence ID" value="QDG49230.1"/>
    <property type="molecule type" value="Genomic_DNA"/>
</dbReference>
<proteinExistence type="predicted"/>
<keyword evidence="3" id="KW-1185">Reference proteome</keyword>
<feature type="domain" description="PilZ" evidence="1">
    <location>
        <begin position="16"/>
        <end position="111"/>
    </location>
</feature>
<dbReference type="GO" id="GO:0035438">
    <property type="term" value="F:cyclic-di-GMP binding"/>
    <property type="evidence" value="ECO:0007669"/>
    <property type="project" value="InterPro"/>
</dbReference>
<reference evidence="2 3" key="1">
    <citation type="submission" date="2019-06" db="EMBL/GenBank/DDBJ databases">
        <title>Persicimonas caeni gen. nov., sp. nov., a predatory bacterium isolated from solar saltern.</title>
        <authorList>
            <person name="Wang S."/>
        </authorList>
    </citation>
    <scope>NUCLEOTIDE SEQUENCE [LARGE SCALE GENOMIC DNA]</scope>
    <source>
        <strain evidence="2 3">YN101</strain>
    </source>
</reference>
<accession>A0A5B8XYW5</accession>
<dbReference type="Proteomes" id="UP000315995">
    <property type="component" value="Chromosome"/>
</dbReference>
<evidence type="ECO:0000313" key="3">
    <source>
        <dbReference type="Proteomes" id="UP000315995"/>
    </source>
</evidence>
<dbReference type="OrthoDB" id="5525385at2"/>
<gene>
    <name evidence="2" type="ORF">FIV42_00280</name>
</gene>
<dbReference type="Pfam" id="PF07238">
    <property type="entry name" value="PilZ"/>
    <property type="match status" value="1"/>
</dbReference>
<dbReference type="AlphaFoldDB" id="A0A4Y6PLV6"/>
<dbReference type="SUPFAM" id="SSF141371">
    <property type="entry name" value="PilZ domain-like"/>
    <property type="match status" value="1"/>
</dbReference>
<dbReference type="Gene3D" id="2.40.10.220">
    <property type="entry name" value="predicted glycosyltransferase like domains"/>
    <property type="match status" value="1"/>
</dbReference>
<name>A0A4Y6PLV6_PERCE</name>
<dbReference type="InterPro" id="IPR009875">
    <property type="entry name" value="PilZ_domain"/>
</dbReference>
<evidence type="ECO:0000313" key="2">
    <source>
        <dbReference type="EMBL" id="QDG49230.1"/>
    </source>
</evidence>
<protein>
    <submittedName>
        <fullName evidence="2">PilZ domain-containing protein</fullName>
    </submittedName>
</protein>
<sequence>MESKKRTWRSSMEEARNQQRVDCDIILNKIEGGHTNICRATNISLDGMQFLRLLEPHESGEGRRVRLQFELPGQDEPIWVGAETIYDENGCVGVRFVNISHGHFQLLREWMRAQQIADVPIFHDEAAA</sequence>
<organism evidence="2 3">
    <name type="scientific">Persicimonas caeni</name>
    <dbReference type="NCBI Taxonomy" id="2292766"/>
    <lineage>
        <taxon>Bacteria</taxon>
        <taxon>Deltaproteobacteria</taxon>
        <taxon>Bradymonadales</taxon>
        <taxon>Bradymonadaceae</taxon>
        <taxon>Persicimonas</taxon>
    </lineage>
</organism>